<sequence>MSLNPSQGETAAASVNPPQTEIVAPFDQYGTLMSVEDQERDRLLLVDDMGVEAQAHENETATVARDSATSKELALLNGLPVVPAPQPQSHNRRSSKLAGSGRLTCLGISRSSCLSATLRSTYDETLYVAKCMRMTRLRVLRRLESVAGLAPA</sequence>
<name>A0A565C4B7_9BRAS</name>
<comment type="caution">
    <text evidence="1">The sequence shown here is derived from an EMBL/GenBank/DDBJ whole genome shotgun (WGS) entry which is preliminary data.</text>
</comment>
<evidence type="ECO:0000313" key="1">
    <source>
        <dbReference type="EMBL" id="VVB08418.1"/>
    </source>
</evidence>
<dbReference type="Proteomes" id="UP000489600">
    <property type="component" value="Unassembled WGS sequence"/>
</dbReference>
<evidence type="ECO:0000313" key="2">
    <source>
        <dbReference type="Proteomes" id="UP000489600"/>
    </source>
</evidence>
<protein>
    <submittedName>
        <fullName evidence="1">Uncharacterized protein</fullName>
    </submittedName>
</protein>
<accession>A0A565C4B7</accession>
<proteinExistence type="predicted"/>
<dbReference type="EMBL" id="CABITT030000006">
    <property type="protein sequence ID" value="VVB08418.1"/>
    <property type="molecule type" value="Genomic_DNA"/>
</dbReference>
<keyword evidence="2" id="KW-1185">Reference proteome</keyword>
<reference evidence="1" key="1">
    <citation type="submission" date="2019-07" db="EMBL/GenBank/DDBJ databases">
        <authorList>
            <person name="Dittberner H."/>
        </authorList>
    </citation>
    <scope>NUCLEOTIDE SEQUENCE [LARGE SCALE GENOMIC DNA]</scope>
</reference>
<organism evidence="1 2">
    <name type="scientific">Arabis nemorensis</name>
    <dbReference type="NCBI Taxonomy" id="586526"/>
    <lineage>
        <taxon>Eukaryota</taxon>
        <taxon>Viridiplantae</taxon>
        <taxon>Streptophyta</taxon>
        <taxon>Embryophyta</taxon>
        <taxon>Tracheophyta</taxon>
        <taxon>Spermatophyta</taxon>
        <taxon>Magnoliopsida</taxon>
        <taxon>eudicotyledons</taxon>
        <taxon>Gunneridae</taxon>
        <taxon>Pentapetalae</taxon>
        <taxon>rosids</taxon>
        <taxon>malvids</taxon>
        <taxon>Brassicales</taxon>
        <taxon>Brassicaceae</taxon>
        <taxon>Arabideae</taxon>
        <taxon>Arabis</taxon>
    </lineage>
</organism>
<dbReference type="AlphaFoldDB" id="A0A565C4B7"/>
<gene>
    <name evidence="1" type="ORF">ANE_LOCUS18862</name>
</gene>